<dbReference type="EMBL" id="BK015156">
    <property type="protein sequence ID" value="DAD93262.1"/>
    <property type="molecule type" value="Genomic_DNA"/>
</dbReference>
<organism evidence="1">
    <name type="scientific">Myoviridae sp. cte0p10</name>
    <dbReference type="NCBI Taxonomy" id="2826674"/>
    <lineage>
        <taxon>Viruses</taxon>
        <taxon>Duplodnaviria</taxon>
        <taxon>Heunggongvirae</taxon>
        <taxon>Uroviricota</taxon>
        <taxon>Caudoviricetes</taxon>
    </lineage>
</organism>
<accession>A0A8S5NEV7</accession>
<dbReference type="InterPro" id="IPR041242">
    <property type="entry name" value="HNHc_6"/>
</dbReference>
<proteinExistence type="predicted"/>
<evidence type="ECO:0000313" key="1">
    <source>
        <dbReference type="EMBL" id="DAD93262.1"/>
    </source>
</evidence>
<name>A0A8S5NEV7_9CAUD</name>
<protein>
    <submittedName>
        <fullName evidence="1">HNHc nuclease</fullName>
    </submittedName>
</protein>
<sequence length="228" mass="26400">MLRSGKAYWEQGGWWIAPDETPNLSHIETMYGKTSGVPVEYEIPDRRKARPKQRRLFFALLSDIHRWSGEPAEWLKEYFYLQYTIKTAGKEISLANDTVSTVSDATELINLVIDFIFDYQVPINDGYPLLPRDESYFQFKCIQKKRCLICGRAADINHIDEVGMGRNRNKLDHTQARLSALCRVHHTEWHQIGNQAFCKKYRLTNLGVKVNAETLKRIGMKGNYRGGN</sequence>
<reference evidence="1" key="1">
    <citation type="journal article" date="2021" name="Proc. Natl. Acad. Sci. U.S.A.">
        <title>A Catalog of Tens of Thousands of Viruses from Human Metagenomes Reveals Hidden Associations with Chronic Diseases.</title>
        <authorList>
            <person name="Tisza M.J."/>
            <person name="Buck C.B."/>
        </authorList>
    </citation>
    <scope>NUCLEOTIDE SEQUENCE</scope>
    <source>
        <strain evidence="1">Cte0p10</strain>
    </source>
</reference>
<dbReference type="Pfam" id="PF16784">
    <property type="entry name" value="HNHc_6"/>
    <property type="match status" value="1"/>
</dbReference>